<feature type="region of interest" description="Disordered" evidence="1">
    <location>
        <begin position="27"/>
        <end position="47"/>
    </location>
</feature>
<evidence type="ECO:0000256" key="1">
    <source>
        <dbReference type="SAM" id="MobiDB-lite"/>
    </source>
</evidence>
<feature type="region of interest" description="Disordered" evidence="1">
    <location>
        <begin position="1"/>
        <end position="20"/>
    </location>
</feature>
<name>A0ABU3QUY5_9ACTN</name>
<evidence type="ECO:0000313" key="2">
    <source>
        <dbReference type="EMBL" id="MDT9686537.1"/>
    </source>
</evidence>
<dbReference type="RefSeq" id="WP_315881567.1">
    <property type="nucleotide sequence ID" value="NZ_JAWCTQ010000071.1"/>
</dbReference>
<sequence>MSQLLRRIKRFSRSPQGRRLVRTARRAAMDPRRRTRGRGLLGRVRRH</sequence>
<feature type="compositionally biased region" description="Basic residues" evidence="1">
    <location>
        <begin position="1"/>
        <end position="12"/>
    </location>
</feature>
<protein>
    <submittedName>
        <fullName evidence="2">Uncharacterized protein</fullName>
    </submittedName>
</protein>
<proteinExistence type="predicted"/>
<comment type="caution">
    <text evidence="2">The sequence shown here is derived from an EMBL/GenBank/DDBJ whole genome shotgun (WGS) entry which is preliminary data.</text>
</comment>
<reference evidence="2 3" key="1">
    <citation type="submission" date="2023-09" db="EMBL/GenBank/DDBJ databases">
        <title>Streptomyces sp. nov.: A antagonism against Alternaria gaisen Producing Streptochlin, Isolated from Tamarix root soil.</title>
        <authorList>
            <person name="Chen Y."/>
        </authorList>
    </citation>
    <scope>NUCLEOTIDE SEQUENCE [LARGE SCALE GENOMIC DNA]</scope>
    <source>
        <strain evidence="2 3">TRM76323</strain>
    </source>
</reference>
<evidence type="ECO:0000313" key="3">
    <source>
        <dbReference type="Proteomes" id="UP001250181"/>
    </source>
</evidence>
<keyword evidence="3" id="KW-1185">Reference proteome</keyword>
<dbReference type="EMBL" id="JAWCTQ010000071">
    <property type="protein sequence ID" value="MDT9686537.1"/>
    <property type="molecule type" value="Genomic_DNA"/>
</dbReference>
<feature type="compositionally biased region" description="Basic residues" evidence="1">
    <location>
        <begin position="33"/>
        <end position="47"/>
    </location>
</feature>
<organism evidence="2 3">
    <name type="scientific">Streptomyces tamarix</name>
    <dbReference type="NCBI Taxonomy" id="3078565"/>
    <lineage>
        <taxon>Bacteria</taxon>
        <taxon>Bacillati</taxon>
        <taxon>Actinomycetota</taxon>
        <taxon>Actinomycetes</taxon>
        <taxon>Kitasatosporales</taxon>
        <taxon>Streptomycetaceae</taxon>
        <taxon>Streptomyces</taxon>
    </lineage>
</organism>
<gene>
    <name evidence="2" type="ORF">RND61_31405</name>
</gene>
<accession>A0ABU3QUY5</accession>
<dbReference type="Proteomes" id="UP001250181">
    <property type="component" value="Unassembled WGS sequence"/>
</dbReference>